<reference evidence="2 3" key="1">
    <citation type="submission" date="2019-10" db="EMBL/GenBank/DDBJ databases">
        <authorList>
            <person name="Karimi E."/>
        </authorList>
    </citation>
    <scope>NUCLEOTIDE SEQUENCE [LARGE SCALE GENOMIC DNA]</scope>
    <source>
        <strain evidence="2">Aeromonas sp. 8C</strain>
    </source>
</reference>
<proteinExistence type="predicted"/>
<feature type="region of interest" description="Disordered" evidence="1">
    <location>
        <begin position="121"/>
        <end position="165"/>
    </location>
</feature>
<dbReference type="EMBL" id="CABWLC010000006">
    <property type="protein sequence ID" value="VXA82499.1"/>
    <property type="molecule type" value="Genomic_DNA"/>
</dbReference>
<sequence length="357" mass="37311">MLAGLFAVGGLLVPLTNGSIGGTGAPEHLLDMGVDAEFHHQGIQLVAIDGGSQQHRRDLQIPLAKRLDVELAQGVVGLLQHLLEPVQHLLLMLARGQGRHLVGHFGVGIVHRAAVDLVDQRSQQGVGGEHEQGTQNGLHGQPCATGGADRRHTPQGGGGVDAADVAGFTHDDAGAEKADAGDDIGHHMDHVVVAAVQVIDALGQTDEQGGPYCDQHVGAKARGTLAVLALQPDQTAKHKGEQQAGQGVEQGDHVDLLPHLHGVLLPISAGLAQSMMKRREADGSGDDCADGQQKNKNAASRGASIIRCPDARRGRNKQGQRGWPLSLWLTQMSGQLSSGSQSMRGRSCQRTGCATPT</sequence>
<gene>
    <name evidence="2" type="ORF">AERO8C_140039</name>
</gene>
<evidence type="ECO:0000256" key="1">
    <source>
        <dbReference type="SAM" id="MobiDB-lite"/>
    </source>
</evidence>
<feature type="compositionally biased region" description="Low complexity" evidence="1">
    <location>
        <begin position="333"/>
        <end position="350"/>
    </location>
</feature>
<name>A0A653KUP9_AERVE</name>
<organism evidence="2 3">
    <name type="scientific">Aeromonas veronii</name>
    <dbReference type="NCBI Taxonomy" id="654"/>
    <lineage>
        <taxon>Bacteria</taxon>
        <taxon>Pseudomonadati</taxon>
        <taxon>Pseudomonadota</taxon>
        <taxon>Gammaproteobacteria</taxon>
        <taxon>Aeromonadales</taxon>
        <taxon>Aeromonadaceae</taxon>
        <taxon>Aeromonas</taxon>
    </lineage>
</organism>
<evidence type="ECO:0000313" key="2">
    <source>
        <dbReference type="EMBL" id="VXA82499.1"/>
    </source>
</evidence>
<dbReference type="Proteomes" id="UP000439123">
    <property type="component" value="Unassembled WGS sequence"/>
</dbReference>
<accession>A0A653KUP9</accession>
<protein>
    <submittedName>
        <fullName evidence="2">Uncharacterized protein</fullName>
    </submittedName>
</protein>
<feature type="region of interest" description="Disordered" evidence="1">
    <location>
        <begin position="276"/>
        <end position="357"/>
    </location>
</feature>
<evidence type="ECO:0000313" key="3">
    <source>
        <dbReference type="Proteomes" id="UP000439123"/>
    </source>
</evidence>
<dbReference type="AlphaFoldDB" id="A0A653KUP9"/>